<evidence type="ECO:0000256" key="1">
    <source>
        <dbReference type="SAM" id="Phobius"/>
    </source>
</evidence>
<evidence type="ECO:0000313" key="2">
    <source>
        <dbReference type="EMBL" id="CAB3773243.1"/>
    </source>
</evidence>
<evidence type="ECO:0000313" key="3">
    <source>
        <dbReference type="Proteomes" id="UP000494363"/>
    </source>
</evidence>
<evidence type="ECO:0008006" key="4">
    <source>
        <dbReference type="Google" id="ProtNLM"/>
    </source>
</evidence>
<name>A0A6J5F4I5_9BURK</name>
<dbReference type="Pfam" id="PF05159">
    <property type="entry name" value="Capsule_synth"/>
    <property type="match status" value="2"/>
</dbReference>
<reference evidence="2 3" key="1">
    <citation type="submission" date="2020-04" db="EMBL/GenBank/DDBJ databases">
        <authorList>
            <person name="De Canck E."/>
        </authorList>
    </citation>
    <scope>NUCLEOTIDE SEQUENCE [LARGE SCALE GENOMIC DNA]</scope>
    <source>
        <strain evidence="2 3">LMG 29542</strain>
    </source>
</reference>
<dbReference type="AlphaFoldDB" id="A0A6J5F4I5"/>
<organism evidence="2 3">
    <name type="scientific">Paraburkholderia humisilvae</name>
    <dbReference type="NCBI Taxonomy" id="627669"/>
    <lineage>
        <taxon>Bacteria</taxon>
        <taxon>Pseudomonadati</taxon>
        <taxon>Pseudomonadota</taxon>
        <taxon>Betaproteobacteria</taxon>
        <taxon>Burkholderiales</taxon>
        <taxon>Burkholderiaceae</taxon>
        <taxon>Paraburkholderia</taxon>
    </lineage>
</organism>
<keyword evidence="1" id="KW-0472">Membrane</keyword>
<dbReference type="GO" id="GO:0000271">
    <property type="term" value="P:polysaccharide biosynthetic process"/>
    <property type="evidence" value="ECO:0007669"/>
    <property type="project" value="InterPro"/>
</dbReference>
<dbReference type="GO" id="GO:0015774">
    <property type="term" value="P:polysaccharide transport"/>
    <property type="evidence" value="ECO:0007669"/>
    <property type="project" value="InterPro"/>
</dbReference>
<keyword evidence="1" id="KW-0812">Transmembrane</keyword>
<dbReference type="EMBL" id="CADIKH010000071">
    <property type="protein sequence ID" value="CAB3773243.1"/>
    <property type="molecule type" value="Genomic_DNA"/>
</dbReference>
<dbReference type="InterPro" id="IPR007833">
    <property type="entry name" value="Capsule_polysaccharide_synth"/>
</dbReference>
<dbReference type="Proteomes" id="UP000494363">
    <property type="component" value="Unassembled WGS sequence"/>
</dbReference>
<gene>
    <name evidence="2" type="ORF">LMG29542_07154</name>
</gene>
<keyword evidence="1" id="KW-1133">Transmembrane helix</keyword>
<proteinExistence type="predicted"/>
<sequence>MRVVLFLGFRPVIAWPGPLLYADAHPRTPALSWFEVRGAATVRDAFMAALSDALNETPRPDSKRVATLIHRVLKVCAGNDARAVPETGAGTPRYTDAHVVIIDERLSAAHPFGHSARTRRVRFTRMLTAVLTQHPRGEVWLVRSSDPGRGEWLSEAVGVASSRIRLIEAHVAFASVLKTVDHVYTLTASEGFFAVLANITVHIFGSPYYAGWGLTDDYFPLGGRHARPTREALFHALFVGLPRYLDPFTHELGDLEAVLASLELQRDVASRFSGLHAVAAVGFPKDKRRTTEPFLNAGGGPVRWVTDPWNARMGECAALWSARSGAGLPPYLPHVRLEEGFLSSCARSPELCAPCSEVIDYSGIYFDARRPSDLSSMLNYGFYTQAELSRSKALREQIVAAGLTKDNFGRRVPRWRAPRDAKVVLVPGQPSDDPSLHFGSVGIFTMQALLAQVRKARPDAWLVYRPHQEMPRMRRAALREALYFADVVDTHADIVSLIEAADEIHTISSLAGFDALLRDKTVFTYGVPFYAGWGLTHDYVSPISWRNRRLSIDMLVAGALLRYPLYWDRQIRCFTTPEAIVQRMANCASRPFKPARSRGRRVRFMPWQGNGARLAWYFVSGCFALVLIYLWSLHEQRLG</sequence>
<protein>
    <recommendedName>
        <fullName evidence="4">Capsule polysaccharide biosynthesis protein</fullName>
    </recommendedName>
</protein>
<accession>A0A6J5F4I5</accession>
<feature type="transmembrane region" description="Helical" evidence="1">
    <location>
        <begin position="614"/>
        <end position="633"/>
    </location>
</feature>
<keyword evidence="3" id="KW-1185">Reference proteome</keyword>
<dbReference type="RefSeq" id="WP_175232491.1">
    <property type="nucleotide sequence ID" value="NZ_JBHLTK010000008.1"/>
</dbReference>